<evidence type="ECO:0000313" key="2">
    <source>
        <dbReference type="EMBL" id="TRZ09550.1"/>
    </source>
</evidence>
<proteinExistence type="predicted"/>
<comment type="caution">
    <text evidence="2">The sequence shown here is derived from an EMBL/GenBank/DDBJ whole genome shotgun (WGS) entry which is preliminary data.</text>
</comment>
<protein>
    <submittedName>
        <fullName evidence="2">Uncharacterized protein</fullName>
    </submittedName>
</protein>
<feature type="compositionally biased region" description="Polar residues" evidence="1">
    <location>
        <begin position="1"/>
        <end position="10"/>
    </location>
</feature>
<reference evidence="2" key="1">
    <citation type="submission" date="2019-04" db="EMBL/GenBank/DDBJ databases">
        <title>Genome assembly of Zosterops borbonicus 15179.</title>
        <authorList>
            <person name="Leroy T."/>
            <person name="Anselmetti Y."/>
            <person name="Tilak M.-K."/>
            <person name="Nabholz B."/>
        </authorList>
    </citation>
    <scope>NUCLEOTIDE SEQUENCE</scope>
    <source>
        <strain evidence="2">HGM_15179</strain>
        <tissue evidence="2">Muscle</tissue>
    </source>
</reference>
<dbReference type="AlphaFoldDB" id="A0A8K1G0T2"/>
<name>A0A8K1G0T2_9PASS</name>
<accession>A0A8K1G0T2</accession>
<sequence length="242" mass="27253">MLFMSKQPQTRKLEKDPGVQELKPNGSWEKENRKKRQAIALLLIYHQDGKGDRLHGHLTLPTGFSVSKLERYVFDGWITQWNWLDDGTERAVVNISMAKGRPVMNGIPQGPSLRPAPINIFVSVMDSGIEGTLSKLAADTKLCGVVSMLHERMLSRGTWTGLLDGIPSMQHVDCTTQVDASNLAERALDPAVCDTEKDVKQHWSQYQLLRNATHHWSPHLAIDPIIHNSQAYEYIFKTEVSS</sequence>
<dbReference type="EMBL" id="SWJQ01001045">
    <property type="protein sequence ID" value="TRZ09550.1"/>
    <property type="molecule type" value="Genomic_DNA"/>
</dbReference>
<gene>
    <name evidence="2" type="ORF">HGM15179_017556</name>
</gene>
<keyword evidence="3" id="KW-1185">Reference proteome</keyword>
<dbReference type="Proteomes" id="UP000796761">
    <property type="component" value="Unassembled WGS sequence"/>
</dbReference>
<evidence type="ECO:0000313" key="3">
    <source>
        <dbReference type="Proteomes" id="UP000796761"/>
    </source>
</evidence>
<organism evidence="2 3">
    <name type="scientific">Zosterops borbonicus</name>
    <dbReference type="NCBI Taxonomy" id="364589"/>
    <lineage>
        <taxon>Eukaryota</taxon>
        <taxon>Metazoa</taxon>
        <taxon>Chordata</taxon>
        <taxon>Craniata</taxon>
        <taxon>Vertebrata</taxon>
        <taxon>Euteleostomi</taxon>
        <taxon>Archelosauria</taxon>
        <taxon>Archosauria</taxon>
        <taxon>Dinosauria</taxon>
        <taxon>Saurischia</taxon>
        <taxon>Theropoda</taxon>
        <taxon>Coelurosauria</taxon>
        <taxon>Aves</taxon>
        <taxon>Neognathae</taxon>
        <taxon>Neoaves</taxon>
        <taxon>Telluraves</taxon>
        <taxon>Australaves</taxon>
        <taxon>Passeriformes</taxon>
        <taxon>Sylvioidea</taxon>
        <taxon>Zosteropidae</taxon>
        <taxon>Zosterops</taxon>
    </lineage>
</organism>
<evidence type="ECO:0000256" key="1">
    <source>
        <dbReference type="SAM" id="MobiDB-lite"/>
    </source>
</evidence>
<feature type="region of interest" description="Disordered" evidence="1">
    <location>
        <begin position="1"/>
        <end position="31"/>
    </location>
</feature>